<reference evidence="1" key="1">
    <citation type="submission" date="2019-09" db="EMBL/GenBank/DDBJ databases">
        <authorList>
            <person name="Teo W.F.A."/>
            <person name="Duangmal K."/>
        </authorList>
    </citation>
    <scope>NUCLEOTIDE SEQUENCE [LARGE SCALE GENOMIC DNA]</scope>
    <source>
        <strain evidence="1">K81G1</strain>
    </source>
</reference>
<organism evidence="1 2">
    <name type="scientific">Amycolatopsis acidicola</name>
    <dbReference type="NCBI Taxonomy" id="2596893"/>
    <lineage>
        <taxon>Bacteria</taxon>
        <taxon>Bacillati</taxon>
        <taxon>Actinomycetota</taxon>
        <taxon>Actinomycetes</taxon>
        <taxon>Pseudonocardiales</taxon>
        <taxon>Pseudonocardiaceae</taxon>
        <taxon>Amycolatopsis</taxon>
    </lineage>
</organism>
<dbReference type="Proteomes" id="UP000319769">
    <property type="component" value="Unassembled WGS sequence"/>
</dbReference>
<proteinExistence type="predicted"/>
<accession>A0A5N0V2T3</accession>
<gene>
    <name evidence="1" type="ORF">FPZ12_020265</name>
</gene>
<keyword evidence="1" id="KW-0540">Nuclease</keyword>
<keyword evidence="1" id="KW-0378">Hydrolase</keyword>
<dbReference type="RefSeq" id="WP_144747380.1">
    <property type="nucleotide sequence ID" value="NZ_VMNW02000029.1"/>
</dbReference>
<evidence type="ECO:0000313" key="2">
    <source>
        <dbReference type="Proteomes" id="UP000319769"/>
    </source>
</evidence>
<comment type="caution">
    <text evidence="1">The sequence shown here is derived from an EMBL/GenBank/DDBJ whole genome shotgun (WGS) entry which is preliminary data.</text>
</comment>
<sequence>MLNRANQRAKVDRPTIAVCEQCEKPFEVGRFGKVPVRCTACQGERKRAYDAEYQVINRESHVAANKRYYAKVKARRQDRIIAITCLDCEQEITLVNPVGRPPKRCSSCSDVHRLARIRQNTRIRRETTDYFVNYRARNSTRLTAKAIAWAKANPEKHCARGNRYRSRKYSPVVEGFTREEIGDRDGWLCSYCGSVIDRALKFPDPWAGELDHVIPVTAPDYPGHTRANAGIIHSRCNKAKGGHKRGV</sequence>
<keyword evidence="1" id="KW-0255">Endonuclease</keyword>
<dbReference type="Gene3D" id="1.10.30.50">
    <property type="match status" value="1"/>
</dbReference>
<evidence type="ECO:0000313" key="1">
    <source>
        <dbReference type="EMBL" id="KAA9159439.1"/>
    </source>
</evidence>
<dbReference type="EMBL" id="VMNW02000029">
    <property type="protein sequence ID" value="KAA9159439.1"/>
    <property type="molecule type" value="Genomic_DNA"/>
</dbReference>
<dbReference type="OrthoDB" id="4775111at2"/>
<dbReference type="AlphaFoldDB" id="A0A5N0V2T3"/>
<protein>
    <submittedName>
        <fullName evidence="1">HNH endonuclease</fullName>
    </submittedName>
</protein>
<name>A0A5N0V2T3_9PSEU</name>
<keyword evidence="2" id="KW-1185">Reference proteome</keyword>
<dbReference type="GO" id="GO:0004519">
    <property type="term" value="F:endonuclease activity"/>
    <property type="evidence" value="ECO:0007669"/>
    <property type="project" value="UniProtKB-KW"/>
</dbReference>